<organism evidence="2 3">
    <name type="scientific">Deinococcus aerophilus</name>
    <dbReference type="NCBI Taxonomy" id="522488"/>
    <lineage>
        <taxon>Bacteria</taxon>
        <taxon>Thermotogati</taxon>
        <taxon>Deinococcota</taxon>
        <taxon>Deinococci</taxon>
        <taxon>Deinococcales</taxon>
        <taxon>Deinococcaceae</taxon>
        <taxon>Deinococcus</taxon>
    </lineage>
</organism>
<dbReference type="SUPFAM" id="SSF160113">
    <property type="entry name" value="YegP-like"/>
    <property type="match status" value="2"/>
</dbReference>
<keyword evidence="3" id="KW-1185">Reference proteome</keyword>
<dbReference type="RefSeq" id="WP_188903037.1">
    <property type="nucleotide sequence ID" value="NZ_BMOM01000009.1"/>
</dbReference>
<comment type="caution">
    <text evidence="2">The sequence shown here is derived from an EMBL/GenBank/DDBJ whole genome shotgun (WGS) entry which is preliminary data.</text>
</comment>
<dbReference type="InterPro" id="IPR010879">
    <property type="entry name" value="DUF1508"/>
</dbReference>
<evidence type="ECO:0000313" key="2">
    <source>
        <dbReference type="EMBL" id="GGM07794.1"/>
    </source>
</evidence>
<dbReference type="InterPro" id="IPR036913">
    <property type="entry name" value="YegP-like_sf"/>
</dbReference>
<dbReference type="Proteomes" id="UP000661918">
    <property type="component" value="Unassembled WGS sequence"/>
</dbReference>
<evidence type="ECO:0000259" key="1">
    <source>
        <dbReference type="Pfam" id="PF07411"/>
    </source>
</evidence>
<dbReference type="PANTHER" id="PTHR40606:SF1">
    <property type="entry name" value="UPF0339 PROTEIN YEGP"/>
    <property type="match status" value="1"/>
</dbReference>
<reference evidence="3" key="1">
    <citation type="journal article" date="2019" name="Int. J. Syst. Evol. Microbiol.">
        <title>The Global Catalogue of Microorganisms (GCM) 10K type strain sequencing project: providing services to taxonomists for standard genome sequencing and annotation.</title>
        <authorList>
            <consortium name="The Broad Institute Genomics Platform"/>
            <consortium name="The Broad Institute Genome Sequencing Center for Infectious Disease"/>
            <person name="Wu L."/>
            <person name="Ma J."/>
        </authorList>
    </citation>
    <scope>NUCLEOTIDE SEQUENCE [LARGE SCALE GENOMIC DNA]</scope>
    <source>
        <strain evidence="3">JCM 15443</strain>
    </source>
</reference>
<dbReference type="InterPro" id="IPR051141">
    <property type="entry name" value="UPF0339_domain"/>
</dbReference>
<dbReference type="Pfam" id="PF07411">
    <property type="entry name" value="DUF1508"/>
    <property type="match status" value="2"/>
</dbReference>
<proteinExistence type="predicted"/>
<feature type="domain" description="DUF1508" evidence="1">
    <location>
        <begin position="11"/>
        <end position="56"/>
    </location>
</feature>
<gene>
    <name evidence="2" type="ORF">GCM10010841_15170</name>
</gene>
<feature type="domain" description="DUF1508" evidence="1">
    <location>
        <begin position="63"/>
        <end position="104"/>
    </location>
</feature>
<dbReference type="PANTHER" id="PTHR40606">
    <property type="match status" value="1"/>
</dbReference>
<name>A0ABQ2GRQ1_9DEIO</name>
<protein>
    <recommendedName>
        <fullName evidence="1">DUF1508 domain-containing protein</fullName>
    </recommendedName>
</protein>
<dbReference type="Gene3D" id="2.30.29.80">
    <property type="match status" value="1"/>
</dbReference>
<sequence>MSAKFVLKVSGEQFMFNLQAANGQTVLTSERYVTKAAAIQGIASVKQNAANDSRYELSESGRHFNLKAGNGQVIGTSQHYSSEAAAHGGMDAVKRAAAEGLVDDQT</sequence>
<evidence type="ECO:0000313" key="3">
    <source>
        <dbReference type="Proteomes" id="UP000661918"/>
    </source>
</evidence>
<accession>A0ABQ2GRQ1</accession>
<dbReference type="EMBL" id="BMOM01000009">
    <property type="protein sequence ID" value="GGM07794.1"/>
    <property type="molecule type" value="Genomic_DNA"/>
</dbReference>